<keyword evidence="2" id="KW-0843">Virulence</keyword>
<name>A0ABQ8FS85_9PEZI</name>
<evidence type="ECO:0000313" key="6">
    <source>
        <dbReference type="Proteomes" id="UP000774617"/>
    </source>
</evidence>
<reference evidence="5 6" key="1">
    <citation type="journal article" date="2021" name="Nat. Commun.">
        <title>Genetic determinants of endophytism in the Arabidopsis root mycobiome.</title>
        <authorList>
            <person name="Mesny F."/>
            <person name="Miyauchi S."/>
            <person name="Thiergart T."/>
            <person name="Pickel B."/>
            <person name="Atanasova L."/>
            <person name="Karlsson M."/>
            <person name="Huettel B."/>
            <person name="Barry K.W."/>
            <person name="Haridas S."/>
            <person name="Chen C."/>
            <person name="Bauer D."/>
            <person name="Andreopoulos W."/>
            <person name="Pangilinan J."/>
            <person name="LaButti K."/>
            <person name="Riley R."/>
            <person name="Lipzen A."/>
            <person name="Clum A."/>
            <person name="Drula E."/>
            <person name="Henrissat B."/>
            <person name="Kohler A."/>
            <person name="Grigoriev I.V."/>
            <person name="Martin F.M."/>
            <person name="Hacquard S."/>
        </authorList>
    </citation>
    <scope>NUCLEOTIDE SEQUENCE [LARGE SCALE GENOMIC DNA]</scope>
    <source>
        <strain evidence="5 6">MPI-SDFR-AT-0080</strain>
    </source>
</reference>
<dbReference type="InterPro" id="IPR051053">
    <property type="entry name" value="ECH/Chromodomain_protein"/>
</dbReference>
<keyword evidence="6" id="KW-1185">Reference proteome</keyword>
<dbReference type="Gene3D" id="3.90.226.10">
    <property type="entry name" value="2-enoyl-CoA Hydratase, Chain A, domain 1"/>
    <property type="match status" value="1"/>
</dbReference>
<evidence type="ECO:0000256" key="2">
    <source>
        <dbReference type="ARBA" id="ARBA00023026"/>
    </source>
</evidence>
<dbReference type="EMBL" id="JAGTJR010000133">
    <property type="protein sequence ID" value="KAH7007790.1"/>
    <property type="molecule type" value="Genomic_DNA"/>
</dbReference>
<dbReference type="PANTHER" id="PTHR43684:SF1">
    <property type="entry name" value="ENOYL-COA DELTA ISOMERASE 2"/>
    <property type="match status" value="1"/>
</dbReference>
<evidence type="ECO:0000256" key="4">
    <source>
        <dbReference type="ARBA" id="ARBA00023235"/>
    </source>
</evidence>
<dbReference type="PANTHER" id="PTHR43684">
    <property type="match status" value="1"/>
</dbReference>
<dbReference type="Proteomes" id="UP000774617">
    <property type="component" value="Unassembled WGS sequence"/>
</dbReference>
<dbReference type="CDD" id="cd06558">
    <property type="entry name" value="crotonase-like"/>
    <property type="match status" value="1"/>
</dbReference>
<dbReference type="SUPFAM" id="SSF52096">
    <property type="entry name" value="ClpP/crotonase"/>
    <property type="match status" value="1"/>
</dbReference>
<evidence type="ECO:0000313" key="5">
    <source>
        <dbReference type="EMBL" id="KAH7007790.1"/>
    </source>
</evidence>
<proteinExistence type="predicted"/>
<protein>
    <submittedName>
        <fullName evidence="5">3,2-trans-enoyl-CoA isomerase</fullName>
    </submittedName>
</protein>
<dbReference type="Pfam" id="PF00378">
    <property type="entry name" value="ECH_1"/>
    <property type="match status" value="1"/>
</dbReference>
<keyword evidence="4 5" id="KW-0413">Isomerase</keyword>
<accession>A0ABQ8FS85</accession>
<organism evidence="5 6">
    <name type="scientific">Macrophomina phaseolina</name>
    <dbReference type="NCBI Taxonomy" id="35725"/>
    <lineage>
        <taxon>Eukaryota</taxon>
        <taxon>Fungi</taxon>
        <taxon>Dikarya</taxon>
        <taxon>Ascomycota</taxon>
        <taxon>Pezizomycotina</taxon>
        <taxon>Dothideomycetes</taxon>
        <taxon>Dothideomycetes incertae sedis</taxon>
        <taxon>Botryosphaeriales</taxon>
        <taxon>Botryosphaeriaceae</taxon>
        <taxon>Macrophomina</taxon>
    </lineage>
</organism>
<evidence type="ECO:0000256" key="1">
    <source>
        <dbReference type="ARBA" id="ARBA00004275"/>
    </source>
</evidence>
<evidence type="ECO:0000256" key="3">
    <source>
        <dbReference type="ARBA" id="ARBA00023140"/>
    </source>
</evidence>
<dbReference type="InterPro" id="IPR001753">
    <property type="entry name" value="Enoyl-CoA_hydra/iso"/>
</dbReference>
<dbReference type="InterPro" id="IPR029045">
    <property type="entry name" value="ClpP/crotonase-like_dom_sf"/>
</dbReference>
<dbReference type="GO" id="GO:0016853">
    <property type="term" value="F:isomerase activity"/>
    <property type="evidence" value="ECO:0007669"/>
    <property type="project" value="UniProtKB-KW"/>
</dbReference>
<sequence length="272" mass="29509">MSNDTAITFSVEGNIGIITLNLPKKLNALTQSLYYRLGSLLRDADARPDTLVTLVIGTGRFFSAGADLQAKPATAAGPAEDEPRRAWLPALVNNTIDVPSAFFAHTKILICALNGPTIGLSAALVSHADFIYAVPDAYLLTPFGSLGLVSEGGASTAFVRRMGLGLANEALLKGRKIPVDELKAVGFVNNVVPARDDHEFRNRVLEDIRNSFGSHLVPSSIIETKRIVRRPLIREQEGQALDELLTGVKRFAEGIPQEEMRKIMTGQKKHKL</sequence>
<keyword evidence="3" id="KW-0576">Peroxisome</keyword>
<comment type="subcellular location">
    <subcellularLocation>
        <location evidence="1">Peroxisome</location>
    </subcellularLocation>
</comment>
<comment type="caution">
    <text evidence="5">The sequence shown here is derived from an EMBL/GenBank/DDBJ whole genome shotgun (WGS) entry which is preliminary data.</text>
</comment>
<gene>
    <name evidence="5" type="ORF">B0J12DRAFT_692339</name>
</gene>